<protein>
    <submittedName>
        <fullName evidence="1">Uncharacterized protein</fullName>
    </submittedName>
</protein>
<name>A0AA86W5Q2_9FABA</name>
<sequence>MPKLGVGLRFENILYFTRVSHQSEKWLDTVSVSFPFNHDCLVVLAPNSPLVGTSPAAMVGLVGAAAVVCMHEKRSIIPLHNQLCMATIISAWRMVGAKKQLHDNLCMAISGGWIFVGGHQLRCDLVPPTACMVSCRRNTPGMVLCLLCHGWNLKLGWLYLRGTVKFAVSLSYKELRSYLLPQVWFICCFPWLQPETGFTGVVLHAWLR</sequence>
<organism evidence="1 2">
    <name type="scientific">Sphenostylis stenocarpa</name>
    <dbReference type="NCBI Taxonomy" id="92480"/>
    <lineage>
        <taxon>Eukaryota</taxon>
        <taxon>Viridiplantae</taxon>
        <taxon>Streptophyta</taxon>
        <taxon>Embryophyta</taxon>
        <taxon>Tracheophyta</taxon>
        <taxon>Spermatophyta</taxon>
        <taxon>Magnoliopsida</taxon>
        <taxon>eudicotyledons</taxon>
        <taxon>Gunneridae</taxon>
        <taxon>Pentapetalae</taxon>
        <taxon>rosids</taxon>
        <taxon>fabids</taxon>
        <taxon>Fabales</taxon>
        <taxon>Fabaceae</taxon>
        <taxon>Papilionoideae</taxon>
        <taxon>50 kb inversion clade</taxon>
        <taxon>NPAAA clade</taxon>
        <taxon>indigoferoid/millettioid clade</taxon>
        <taxon>Phaseoleae</taxon>
        <taxon>Sphenostylis</taxon>
    </lineage>
</organism>
<accession>A0AA86W5Q2</accession>
<keyword evidence="2" id="KW-1185">Reference proteome</keyword>
<dbReference type="EMBL" id="OY731408">
    <property type="protein sequence ID" value="CAJ1978426.1"/>
    <property type="molecule type" value="Genomic_DNA"/>
</dbReference>
<proteinExistence type="predicted"/>
<reference evidence="1" key="1">
    <citation type="submission" date="2023-10" db="EMBL/GenBank/DDBJ databases">
        <authorList>
            <person name="Domelevo Entfellner J.-B."/>
        </authorList>
    </citation>
    <scope>NUCLEOTIDE SEQUENCE</scope>
</reference>
<gene>
    <name evidence="1" type="ORF">AYBTSS11_LOCUS30620</name>
</gene>
<dbReference type="Gramene" id="rna-AYBTSS11_LOCUS30620">
    <property type="protein sequence ID" value="CAJ1978426.1"/>
    <property type="gene ID" value="gene-AYBTSS11_LOCUS30620"/>
</dbReference>
<dbReference type="Proteomes" id="UP001189624">
    <property type="component" value="Chromosome 11"/>
</dbReference>
<dbReference type="AlphaFoldDB" id="A0AA86W5Q2"/>
<evidence type="ECO:0000313" key="1">
    <source>
        <dbReference type="EMBL" id="CAJ1978426.1"/>
    </source>
</evidence>
<evidence type="ECO:0000313" key="2">
    <source>
        <dbReference type="Proteomes" id="UP001189624"/>
    </source>
</evidence>